<sequence>QVTSLLQNQNLFHIVDGSVEPLSQILDSVPNPRFAQWQAQDQNVTSLLLSSLTEEALSQTLSADTTNGGSRQRCNNSGRRNSYVPRCQICREQGHYANKCLVHWDRSSESANLAQAFVASCSLDTSNRSDWYMDTGATSHMTPSSSQLTNSQNYNGTDHVFVSNGTSLNITHVGSLSLSRTVPLSDVLVVPHLTKNLVSVSKLTRDNHAKAIFVDDIFVIQNRKTGRVLARGRCDQGLYVMDQGPQALLTTSSSLPRASFELWHSRLGHVNFDVINKLNQQGYLNVSSILPKPVYCTTCQMAKSKRLFFYDNNKRASTVLDLIHCDLWGPSPVAFVAGYSYFVIFVDDFSRFTWFYLLRHKSYFYDVLVRFKVFVENQFSQFIKVFQSDNGTEFTNNKVQDLFASSGVFHRFSCPHTQAQNGRVEQKHRHVLEIGLAMLYQSHVPTSYWDDSFSFAVYIINRVPSQVLSGHIPFTLLFQVAPTYANFHPFGCRLFPCLHPYMKNKFSPRSSPCIFLGYSSHHKGFKCLDLTTSRIYVSRHAQFDKICFPFAGSPSSSIDLMVSSFYEPITGFKSSSMSASSSLPTRPPPVTTLSCPSCVSLDAALAPHPAPPVAPASSEPVSPPRTPSPASTSPIVLPASSDASIQPAPVAVRMQTRSQNGIFRPNLRYALAHHQPTTLLTALHGAADPKGFKFVMKHPQWLAAMEDELFALHNNHTWTLVPRPSAPNIVGSKWVFRTKHKSDGTIERLKARLVAQGFTQIPGFDYSLTFSPVVKATTIRLILSLAVLNGWPLHQLDVKNAFLHGHLTETVYMEQPPGFVDPRFQTHVCRLNKALYGLKQAPRAWFQRLSSFLMRSGFICSRADPSLFFFYRGRITLYLLVYVDDIILTGSDPLFLTQFIARLNAEFAIKYLGKLGYFLGLEITYIADGLFLGQAKYAHDLLSRAMMLEAKPVSTPLAAGFHLVSDGVTYSDPTQYRSLVGALQYVTITRPDLSYAVNTVSQFLQAPTIDHFQAVKRILRYVCGTQHFGLTFCSSPSLAVLGYSDADWARCTDTRRSTYGYAIFLGDNLLSRSAKKQPTVARSSCESEYRAMANIASELVWLLNLLRELRVGLSATPLLLNDNQSAVFMAQNPIAHKHAEHIELNCHFIRELVASGRLAVRHVPTSLQLADIFIKALPRPILINITSTSLNFVKIVIIKVHISVTNVIHVYLINENSILCVSKKNINRYSSNNLTQSNKTFLRSLFSSFNYTFSSSFDFVHLFWDSLTEEKAELSGGKVMAFWFCCGKSSCRVFYFILFYFYVQTLISIMLFILFFAQCVLSTLDISLVHANRRRGKKHPTWRVFSLKELHAATNNFNYDNKLGEGGFGSVYWGQLWDGSQIAVKRLKVWSNRAETEFTMELEILAQIRHKNLLSLRGYCVEGQERLIVYEYMPNLSLHSHLHGHHSFECVLDWNRRMNIAIGSAEGIVYLHHQATPQIIHRDIKASNVLLDSDFKARVADFGFAKLIPDSATLVTTKFKGTLGYLAPEYAMLDKATESCDVYSFGILLLELASGRRPIEKLSSSVRRSIVDWALPLVCEKKFGEIADPRLKGKYVEGELKRVVLVALMCAQDLPEKRPTMLDVVELLKGESKDKFSHIEKSDMFRSVLAVESSGGTSVTEDSLDYISEEKEMERPLKENNEL</sequence>
<dbReference type="InterPro" id="IPR000719">
    <property type="entry name" value="Prot_kinase_dom"/>
</dbReference>
<keyword evidence="9" id="KW-0472">Membrane</keyword>
<keyword evidence="3 7" id="KW-0547">Nucleotide-binding</keyword>
<dbReference type="GO" id="GO:0005524">
    <property type="term" value="F:ATP binding"/>
    <property type="evidence" value="ECO:0007669"/>
    <property type="project" value="UniProtKB-UniRule"/>
</dbReference>
<dbReference type="SUPFAM" id="SSF53098">
    <property type="entry name" value="Ribonuclease H-like"/>
    <property type="match status" value="1"/>
</dbReference>
<dbReference type="Pfam" id="PF07727">
    <property type="entry name" value="RVT_2"/>
    <property type="match status" value="1"/>
</dbReference>
<feature type="domain" description="Integrase catalytic" evidence="11">
    <location>
        <begin position="314"/>
        <end position="481"/>
    </location>
</feature>
<dbReference type="Pfam" id="PF07714">
    <property type="entry name" value="PK_Tyr_Ser-Thr"/>
    <property type="match status" value="1"/>
</dbReference>
<dbReference type="CDD" id="cd09272">
    <property type="entry name" value="RNase_HI_RT_Ty1"/>
    <property type="match status" value="1"/>
</dbReference>
<keyword evidence="1" id="KW-0723">Serine/threonine-protein kinase</keyword>
<evidence type="ECO:0000256" key="5">
    <source>
        <dbReference type="ARBA" id="ARBA00022777"/>
    </source>
</evidence>
<dbReference type="InterPro" id="IPR001245">
    <property type="entry name" value="Ser-Thr/Tyr_kinase_cat_dom"/>
</dbReference>
<dbReference type="CDD" id="cd14066">
    <property type="entry name" value="STKc_IRAK"/>
    <property type="match status" value="1"/>
</dbReference>
<dbReference type="SUPFAM" id="SSF56112">
    <property type="entry name" value="Protein kinase-like (PK-like)"/>
    <property type="match status" value="1"/>
</dbReference>
<keyword evidence="4" id="KW-0645">Protease</keyword>
<dbReference type="GO" id="GO:0015074">
    <property type="term" value="P:DNA integration"/>
    <property type="evidence" value="ECO:0007669"/>
    <property type="project" value="InterPro"/>
</dbReference>
<evidence type="ECO:0000256" key="9">
    <source>
        <dbReference type="SAM" id="Phobius"/>
    </source>
</evidence>
<evidence type="ECO:0000256" key="1">
    <source>
        <dbReference type="ARBA" id="ARBA00022527"/>
    </source>
</evidence>
<organism evidence="12 13">
    <name type="scientific">Cajanus cajan</name>
    <name type="common">Pigeon pea</name>
    <name type="synonym">Cajanus indicus</name>
    <dbReference type="NCBI Taxonomy" id="3821"/>
    <lineage>
        <taxon>Eukaryota</taxon>
        <taxon>Viridiplantae</taxon>
        <taxon>Streptophyta</taxon>
        <taxon>Embryophyta</taxon>
        <taxon>Tracheophyta</taxon>
        <taxon>Spermatophyta</taxon>
        <taxon>Magnoliopsida</taxon>
        <taxon>eudicotyledons</taxon>
        <taxon>Gunneridae</taxon>
        <taxon>Pentapetalae</taxon>
        <taxon>rosids</taxon>
        <taxon>fabids</taxon>
        <taxon>Fabales</taxon>
        <taxon>Fabaceae</taxon>
        <taxon>Papilionoideae</taxon>
        <taxon>50 kb inversion clade</taxon>
        <taxon>NPAAA clade</taxon>
        <taxon>indigoferoid/millettioid clade</taxon>
        <taxon>Phaseoleae</taxon>
        <taxon>Cajanus</taxon>
    </lineage>
</organism>
<dbReference type="FunFam" id="3.30.200.20:FF:000305">
    <property type="entry name" value="PTI1-like tyrosine-protein kinase At3g15890"/>
    <property type="match status" value="1"/>
</dbReference>
<dbReference type="EMBL" id="CM003613">
    <property type="protein sequence ID" value="KYP54064.1"/>
    <property type="molecule type" value="Genomic_DNA"/>
</dbReference>
<feature type="transmembrane region" description="Helical" evidence="9">
    <location>
        <begin position="1293"/>
        <end position="1317"/>
    </location>
</feature>
<dbReference type="InterPro" id="IPR054722">
    <property type="entry name" value="PolX-like_BBD"/>
</dbReference>
<dbReference type="InterPro" id="IPR036397">
    <property type="entry name" value="RNaseH_sf"/>
</dbReference>
<feature type="region of interest" description="Disordered" evidence="8">
    <location>
        <begin position="609"/>
        <end position="639"/>
    </location>
</feature>
<evidence type="ECO:0000256" key="7">
    <source>
        <dbReference type="PROSITE-ProRule" id="PRU10141"/>
    </source>
</evidence>
<gene>
    <name evidence="12" type="ORF">KK1_000231</name>
</gene>
<evidence type="ECO:0000256" key="8">
    <source>
        <dbReference type="SAM" id="MobiDB-lite"/>
    </source>
</evidence>
<dbReference type="GO" id="GO:0003676">
    <property type="term" value="F:nucleic acid binding"/>
    <property type="evidence" value="ECO:0007669"/>
    <property type="project" value="InterPro"/>
</dbReference>
<keyword evidence="9" id="KW-1133">Transmembrane helix</keyword>
<feature type="region of interest" description="Disordered" evidence="8">
    <location>
        <begin position="60"/>
        <end position="79"/>
    </location>
</feature>
<evidence type="ECO:0000313" key="13">
    <source>
        <dbReference type="Proteomes" id="UP000075243"/>
    </source>
</evidence>
<keyword evidence="2" id="KW-0808">Transferase</keyword>
<name>A0A151SGU3_CAJCA</name>
<dbReference type="Pfam" id="PF25597">
    <property type="entry name" value="SH3_retrovirus"/>
    <property type="match status" value="1"/>
</dbReference>
<dbReference type="Pfam" id="PF22936">
    <property type="entry name" value="Pol_BBD"/>
    <property type="match status" value="1"/>
</dbReference>
<dbReference type="SUPFAM" id="SSF56672">
    <property type="entry name" value="DNA/RNA polymerases"/>
    <property type="match status" value="1"/>
</dbReference>
<dbReference type="InterPro" id="IPR011009">
    <property type="entry name" value="Kinase-like_dom_sf"/>
</dbReference>
<dbReference type="Gene3D" id="1.10.510.10">
    <property type="entry name" value="Transferase(Phosphotransferase) domain 1"/>
    <property type="match status" value="1"/>
</dbReference>
<feature type="compositionally biased region" description="Basic and acidic residues" evidence="8">
    <location>
        <begin position="1668"/>
        <end position="1683"/>
    </location>
</feature>
<dbReference type="PROSITE" id="PS00107">
    <property type="entry name" value="PROTEIN_KINASE_ATP"/>
    <property type="match status" value="1"/>
</dbReference>
<dbReference type="InterPro" id="IPR013103">
    <property type="entry name" value="RVT_2"/>
</dbReference>
<feature type="compositionally biased region" description="Polar residues" evidence="8">
    <location>
        <begin position="63"/>
        <end position="79"/>
    </location>
</feature>
<keyword evidence="13" id="KW-1185">Reference proteome</keyword>
<evidence type="ECO:0000256" key="6">
    <source>
        <dbReference type="ARBA" id="ARBA00022840"/>
    </source>
</evidence>
<dbReference type="PROSITE" id="PS00108">
    <property type="entry name" value="PROTEIN_KINASE_ST"/>
    <property type="match status" value="1"/>
</dbReference>
<dbReference type="Gene3D" id="3.30.420.10">
    <property type="entry name" value="Ribonuclease H-like superfamily/Ribonuclease H"/>
    <property type="match status" value="1"/>
</dbReference>
<dbReference type="PROSITE" id="PS50994">
    <property type="entry name" value="INTEGRASE"/>
    <property type="match status" value="1"/>
</dbReference>
<evidence type="ECO:0000259" key="10">
    <source>
        <dbReference type="PROSITE" id="PS50011"/>
    </source>
</evidence>
<dbReference type="Gramene" id="C.cajan_00229.t">
    <property type="protein sequence ID" value="C.cajan_00229.t"/>
    <property type="gene ID" value="C.cajan_00229"/>
</dbReference>
<dbReference type="InterPro" id="IPR008271">
    <property type="entry name" value="Ser/Thr_kinase_AS"/>
</dbReference>
<reference evidence="12 13" key="1">
    <citation type="journal article" date="2012" name="Nat. Biotechnol.">
        <title>Draft genome sequence of pigeonpea (Cajanus cajan), an orphan legume crop of resource-poor farmers.</title>
        <authorList>
            <person name="Varshney R.K."/>
            <person name="Chen W."/>
            <person name="Li Y."/>
            <person name="Bharti A.K."/>
            <person name="Saxena R.K."/>
            <person name="Schlueter J.A."/>
            <person name="Donoghue M.T."/>
            <person name="Azam S."/>
            <person name="Fan G."/>
            <person name="Whaley A.M."/>
            <person name="Farmer A.D."/>
            <person name="Sheridan J."/>
            <person name="Iwata A."/>
            <person name="Tuteja R."/>
            <person name="Penmetsa R.V."/>
            <person name="Wu W."/>
            <person name="Upadhyaya H.D."/>
            <person name="Yang S.P."/>
            <person name="Shah T."/>
            <person name="Saxena K.B."/>
            <person name="Michael T."/>
            <person name="McCombie W.R."/>
            <person name="Yang B."/>
            <person name="Zhang G."/>
            <person name="Yang H."/>
            <person name="Wang J."/>
            <person name="Spillane C."/>
            <person name="Cook D.R."/>
            <person name="May G.D."/>
            <person name="Xu X."/>
            <person name="Jackson S.A."/>
        </authorList>
    </citation>
    <scope>NUCLEOTIDE SEQUENCE [LARGE SCALE GENOMIC DNA]</scope>
    <source>
        <strain evidence="13">cv. Asha</strain>
    </source>
</reference>
<keyword evidence="9" id="KW-0812">Transmembrane</keyword>
<dbReference type="Pfam" id="PF00665">
    <property type="entry name" value="rve"/>
    <property type="match status" value="1"/>
</dbReference>
<keyword evidence="5" id="KW-0418">Kinase</keyword>
<feature type="domain" description="Protein kinase" evidence="10">
    <location>
        <begin position="1357"/>
        <end position="1637"/>
    </location>
</feature>
<dbReference type="InterPro" id="IPR017441">
    <property type="entry name" value="Protein_kinase_ATP_BS"/>
</dbReference>
<evidence type="ECO:0000256" key="4">
    <source>
        <dbReference type="ARBA" id="ARBA00022750"/>
    </source>
</evidence>
<dbReference type="GO" id="GO:0004190">
    <property type="term" value="F:aspartic-type endopeptidase activity"/>
    <property type="evidence" value="ECO:0007669"/>
    <property type="project" value="UniProtKB-KW"/>
</dbReference>
<dbReference type="InterPro" id="IPR052059">
    <property type="entry name" value="CR_Ser/Thr_kinase"/>
</dbReference>
<keyword evidence="6 7" id="KW-0067">ATP-binding</keyword>
<evidence type="ECO:0000313" key="12">
    <source>
        <dbReference type="EMBL" id="KYP54064.1"/>
    </source>
</evidence>
<feature type="region of interest" description="Disordered" evidence="8">
    <location>
        <begin position="1654"/>
        <end position="1683"/>
    </location>
</feature>
<dbReference type="InterPro" id="IPR043502">
    <property type="entry name" value="DNA/RNA_pol_sf"/>
</dbReference>
<proteinExistence type="predicted"/>
<dbReference type="InterPro" id="IPR057670">
    <property type="entry name" value="SH3_retrovirus"/>
</dbReference>
<dbReference type="InterPro" id="IPR012337">
    <property type="entry name" value="RNaseH-like_sf"/>
</dbReference>
<dbReference type="PROSITE" id="PS50011">
    <property type="entry name" value="PROTEIN_KINASE_DOM"/>
    <property type="match status" value="1"/>
</dbReference>
<protein>
    <submittedName>
        <fullName evidence="12">Retrovirus-related Pol polyprotein from transposon TNT 1-94</fullName>
    </submittedName>
</protein>
<dbReference type="OMA" id="HARFNEN"/>
<dbReference type="PANTHER" id="PTHR47973">
    <property type="entry name" value="CYSTEINE-RICH RECEPTOR-LIKE PROTEIN KINASE 3"/>
    <property type="match status" value="1"/>
</dbReference>
<dbReference type="Pfam" id="PF13976">
    <property type="entry name" value="gag_pre-integrs"/>
    <property type="match status" value="1"/>
</dbReference>
<dbReference type="InterPro" id="IPR025724">
    <property type="entry name" value="GAG-pre-integrase_dom"/>
</dbReference>
<keyword evidence="4" id="KW-0378">Hydrolase</keyword>
<evidence type="ECO:0000256" key="3">
    <source>
        <dbReference type="ARBA" id="ARBA00022741"/>
    </source>
</evidence>
<dbReference type="SMART" id="SM00220">
    <property type="entry name" value="S_TKc"/>
    <property type="match status" value="1"/>
</dbReference>
<feature type="non-terminal residue" evidence="12">
    <location>
        <position position="1"/>
    </location>
</feature>
<dbReference type="FunFam" id="1.10.510.10:FF:000317">
    <property type="entry name" value="PTI1-like tyrosine-protein kinase At3g15890"/>
    <property type="match status" value="1"/>
</dbReference>
<dbReference type="Proteomes" id="UP000075243">
    <property type="component" value="Chromosome 11"/>
</dbReference>
<dbReference type="Gene3D" id="3.30.200.20">
    <property type="entry name" value="Phosphorylase Kinase, domain 1"/>
    <property type="match status" value="1"/>
</dbReference>
<evidence type="ECO:0000259" key="11">
    <source>
        <dbReference type="PROSITE" id="PS50994"/>
    </source>
</evidence>
<dbReference type="InterPro" id="IPR001584">
    <property type="entry name" value="Integrase_cat-core"/>
</dbReference>
<accession>A0A151SGU3</accession>
<feature type="binding site" evidence="7">
    <location>
        <position position="1385"/>
    </location>
    <ligand>
        <name>ATP</name>
        <dbReference type="ChEBI" id="CHEBI:30616"/>
    </ligand>
</feature>
<evidence type="ECO:0000256" key="2">
    <source>
        <dbReference type="ARBA" id="ARBA00022679"/>
    </source>
</evidence>
<dbReference type="GO" id="GO:0004672">
    <property type="term" value="F:protein kinase activity"/>
    <property type="evidence" value="ECO:0007669"/>
    <property type="project" value="InterPro"/>
</dbReference>
<keyword evidence="4" id="KW-0064">Aspartyl protease</keyword>